<dbReference type="PANTHER" id="PTHR31611:SF0">
    <property type="entry name" value="HIGH-AFFINITY NICKEL TRANSPORT PROTEIN NIC1"/>
    <property type="match status" value="1"/>
</dbReference>
<dbReference type="GO" id="GO:0012505">
    <property type="term" value="C:endomembrane system"/>
    <property type="evidence" value="ECO:0007669"/>
    <property type="project" value="UniProtKB-SubCell"/>
</dbReference>
<evidence type="ECO:0000256" key="1">
    <source>
        <dbReference type="ARBA" id="ARBA00004127"/>
    </source>
</evidence>
<proteinExistence type="inferred from homology"/>
<dbReference type="InterPro" id="IPR004688">
    <property type="entry name" value="Ni/Co_transpt"/>
</dbReference>
<dbReference type="AlphaFoldDB" id="M2YC46"/>
<gene>
    <name evidence="9" type="ORF">C884_00693</name>
</gene>
<keyword evidence="4" id="KW-0533">Nickel</keyword>
<evidence type="ECO:0000256" key="3">
    <source>
        <dbReference type="ARBA" id="ARBA00022448"/>
    </source>
</evidence>
<keyword evidence="3 8" id="KW-0813">Transport</keyword>
<feature type="transmembrane region" description="Helical" evidence="8">
    <location>
        <begin position="233"/>
        <end position="257"/>
    </location>
</feature>
<dbReference type="GO" id="GO:0005886">
    <property type="term" value="C:plasma membrane"/>
    <property type="evidence" value="ECO:0007669"/>
    <property type="project" value="UniProtKB-SubCell"/>
</dbReference>
<feature type="transmembrane region" description="Helical" evidence="8">
    <location>
        <begin position="305"/>
        <end position="329"/>
    </location>
</feature>
<feature type="transmembrane region" description="Helical" evidence="8">
    <location>
        <begin position="170"/>
        <end position="190"/>
    </location>
</feature>
<feature type="transmembrane region" description="Helical" evidence="8">
    <location>
        <begin position="132"/>
        <end position="158"/>
    </location>
</feature>
<keyword evidence="6 8" id="KW-1133">Transmembrane helix</keyword>
<comment type="subcellular location">
    <subcellularLocation>
        <location evidence="8">Cell membrane</location>
        <topology evidence="8">Multi-pass membrane protein</topology>
    </subcellularLocation>
    <subcellularLocation>
        <location evidence="1">Endomembrane system</location>
        <topology evidence="1">Multi-pass membrane protein</topology>
    </subcellularLocation>
</comment>
<feature type="transmembrane region" description="Helical" evidence="8">
    <location>
        <begin position="263"/>
        <end position="284"/>
    </location>
</feature>
<evidence type="ECO:0000256" key="8">
    <source>
        <dbReference type="RuleBase" id="RU362101"/>
    </source>
</evidence>
<keyword evidence="5 8" id="KW-0812">Transmembrane</keyword>
<dbReference type="GO" id="GO:0015099">
    <property type="term" value="F:nickel cation transmembrane transporter activity"/>
    <property type="evidence" value="ECO:0007669"/>
    <property type="project" value="UniProtKB-UniRule"/>
</dbReference>
<comment type="similarity">
    <text evidence="2 8">Belongs to the NiCoT transporter (TC 2.A.52) family.</text>
</comment>
<reference evidence="9 10" key="1">
    <citation type="journal article" date="2014" name="Genome Announc.">
        <title>Draft Genome Sequence of Kocuria palustris PEL.</title>
        <authorList>
            <person name="Sharma G."/>
            <person name="Khatri I."/>
            <person name="Subramanian S."/>
        </authorList>
    </citation>
    <scope>NUCLEOTIDE SEQUENCE [LARGE SCALE GENOMIC DNA]</scope>
    <source>
        <strain evidence="9 10">PEL</strain>
    </source>
</reference>
<evidence type="ECO:0000313" key="10">
    <source>
        <dbReference type="Proteomes" id="UP000009877"/>
    </source>
</evidence>
<dbReference type="PANTHER" id="PTHR31611">
    <property type="entry name" value="HIGH-AFFINITY NICKEL TRANSPORT PROTEIN NIC1"/>
    <property type="match status" value="1"/>
</dbReference>
<evidence type="ECO:0000256" key="2">
    <source>
        <dbReference type="ARBA" id="ARBA00010892"/>
    </source>
</evidence>
<dbReference type="InterPro" id="IPR011541">
    <property type="entry name" value="Ni/Co_transpt_high_affinity"/>
</dbReference>
<evidence type="ECO:0000313" key="9">
    <source>
        <dbReference type="EMBL" id="EME36214.1"/>
    </source>
</evidence>
<dbReference type="EMBL" id="ANHZ02000017">
    <property type="protein sequence ID" value="EME36214.1"/>
    <property type="molecule type" value="Genomic_DNA"/>
</dbReference>
<keyword evidence="10" id="KW-1185">Reference proteome</keyword>
<evidence type="ECO:0000256" key="6">
    <source>
        <dbReference type="ARBA" id="ARBA00022989"/>
    </source>
</evidence>
<sequence>MHGGSWAAPDPVRILSAGWRFREGEAGASGHPTSGSTLSAMPIAPAPRALAEPVAPPISRQVIGVNSGLHLLLLGGVAAAWGLGDLGSAFTGGLLLTAYVLGLRHAFDPDHIAAIDNTTRALQSGHRTPQSVGMYFALGHSTVVFAAAVLVVASARWVGLTGDSPVRTALGVWGAAFSGITLVVLAAINLRTLRTLIRASRRAEESDPAGAAGALSRILRPALRRVDRPWHMYPVGFLFGLGFDTATEVSLLILAAGGATAGVPWWVVLLLPLAFTSGMCLLDSADGMFMALAYRWALERPERKLRYNIVMTAVSVCFAAVIGVLGLMSLLGELGVTAFTWTDALSLEWSGVVVLGLFAALFAGAVLRWRRGVRRV</sequence>
<feature type="transmembrane region" description="Helical" evidence="8">
    <location>
        <begin position="349"/>
        <end position="369"/>
    </location>
</feature>
<dbReference type="Pfam" id="PF03824">
    <property type="entry name" value="NicO"/>
    <property type="match status" value="1"/>
</dbReference>
<organism evidence="9 10">
    <name type="scientific">Kocuria palustris PEL</name>
    <dbReference type="NCBI Taxonomy" id="1236550"/>
    <lineage>
        <taxon>Bacteria</taxon>
        <taxon>Bacillati</taxon>
        <taxon>Actinomycetota</taxon>
        <taxon>Actinomycetes</taxon>
        <taxon>Micrococcales</taxon>
        <taxon>Micrococcaceae</taxon>
        <taxon>Kocuria</taxon>
    </lineage>
</organism>
<keyword evidence="7 8" id="KW-0472">Membrane</keyword>
<protein>
    <recommendedName>
        <fullName evidence="8">Nickel/cobalt efflux system</fullName>
    </recommendedName>
</protein>
<dbReference type="Proteomes" id="UP000009877">
    <property type="component" value="Unassembled WGS sequence"/>
</dbReference>
<evidence type="ECO:0000256" key="4">
    <source>
        <dbReference type="ARBA" id="ARBA00022596"/>
    </source>
</evidence>
<name>M2YC46_9MICC</name>
<comment type="caution">
    <text evidence="9">The sequence shown here is derived from an EMBL/GenBank/DDBJ whole genome shotgun (WGS) entry which is preliminary data.</text>
</comment>
<accession>M2YC46</accession>
<evidence type="ECO:0000256" key="5">
    <source>
        <dbReference type="ARBA" id="ARBA00022692"/>
    </source>
</evidence>
<evidence type="ECO:0000256" key="7">
    <source>
        <dbReference type="ARBA" id="ARBA00023136"/>
    </source>
</evidence>